<proteinExistence type="predicted"/>
<reference evidence="1 2" key="1">
    <citation type="submission" date="2018-06" db="EMBL/GenBank/DDBJ databases">
        <title>Comparative genomics reveals the genomic features of Rhizophagus irregularis, R. cerebriforme, R. diaphanum and Gigaspora rosea, and their symbiotic lifestyle signature.</title>
        <authorList>
            <person name="Morin E."/>
            <person name="San Clemente H."/>
            <person name="Chen E.C.H."/>
            <person name="De La Providencia I."/>
            <person name="Hainaut M."/>
            <person name="Kuo A."/>
            <person name="Kohler A."/>
            <person name="Murat C."/>
            <person name="Tang N."/>
            <person name="Roy S."/>
            <person name="Loubradou J."/>
            <person name="Henrissat B."/>
            <person name="Grigoriev I.V."/>
            <person name="Corradi N."/>
            <person name="Roux C."/>
            <person name="Martin F.M."/>
        </authorList>
    </citation>
    <scope>NUCLEOTIDE SEQUENCE [LARGE SCALE GENOMIC DNA]</scope>
    <source>
        <strain evidence="1 2">DAOM 194757</strain>
    </source>
</reference>
<gene>
    <name evidence="1" type="ORF">C2G38_2216873</name>
</gene>
<keyword evidence="2" id="KW-1185">Reference proteome</keyword>
<organism evidence="1 2">
    <name type="scientific">Gigaspora rosea</name>
    <dbReference type="NCBI Taxonomy" id="44941"/>
    <lineage>
        <taxon>Eukaryota</taxon>
        <taxon>Fungi</taxon>
        <taxon>Fungi incertae sedis</taxon>
        <taxon>Mucoromycota</taxon>
        <taxon>Glomeromycotina</taxon>
        <taxon>Glomeromycetes</taxon>
        <taxon>Diversisporales</taxon>
        <taxon>Gigasporaceae</taxon>
        <taxon>Gigaspora</taxon>
    </lineage>
</organism>
<comment type="caution">
    <text evidence="1">The sequence shown here is derived from an EMBL/GenBank/DDBJ whole genome shotgun (WGS) entry which is preliminary data.</text>
</comment>
<evidence type="ECO:0000313" key="2">
    <source>
        <dbReference type="Proteomes" id="UP000266673"/>
    </source>
</evidence>
<evidence type="ECO:0000313" key="1">
    <source>
        <dbReference type="EMBL" id="RIB06508.1"/>
    </source>
</evidence>
<dbReference type="AlphaFoldDB" id="A0A397UBN1"/>
<dbReference type="EMBL" id="QKWP01001801">
    <property type="protein sequence ID" value="RIB06508.1"/>
    <property type="molecule type" value="Genomic_DNA"/>
</dbReference>
<name>A0A397UBN1_9GLOM</name>
<sequence>MIVNEFHAFEERARDAYWKISAIGIDNVILYEIHKFLFPVQEMIVDEFRAFEERPDLRYINHELVDIIMSDRTDAERAAENRHKAINELIERACDAYWKVEEKGDSEQTNAFIKELKICLDLVLNNQMLV</sequence>
<dbReference type="OrthoDB" id="2429894at2759"/>
<accession>A0A397UBN1</accession>
<protein>
    <submittedName>
        <fullName evidence="1">Uncharacterized protein</fullName>
    </submittedName>
</protein>
<dbReference type="Proteomes" id="UP000266673">
    <property type="component" value="Unassembled WGS sequence"/>
</dbReference>